<dbReference type="PROSITE" id="PS50109">
    <property type="entry name" value="HIS_KIN"/>
    <property type="match status" value="1"/>
</dbReference>
<evidence type="ECO:0000259" key="8">
    <source>
        <dbReference type="PROSITE" id="PS50109"/>
    </source>
</evidence>
<dbReference type="Pfam" id="PF02518">
    <property type="entry name" value="HATPase_c"/>
    <property type="match status" value="1"/>
</dbReference>
<dbReference type="AlphaFoldDB" id="A0A229RL75"/>
<dbReference type="GO" id="GO:0000160">
    <property type="term" value="P:phosphorelay signal transduction system"/>
    <property type="evidence" value="ECO:0007669"/>
    <property type="project" value="UniProtKB-KW"/>
</dbReference>
<dbReference type="GO" id="GO:0004673">
    <property type="term" value="F:protein histidine kinase activity"/>
    <property type="evidence" value="ECO:0007669"/>
    <property type="project" value="UniProtKB-EC"/>
</dbReference>
<dbReference type="PANTHER" id="PTHR44936:SF9">
    <property type="entry name" value="SENSOR PROTEIN CREC"/>
    <property type="match status" value="1"/>
</dbReference>
<dbReference type="SUPFAM" id="SSF55874">
    <property type="entry name" value="ATPase domain of HSP90 chaperone/DNA topoisomerase II/histidine kinase"/>
    <property type="match status" value="1"/>
</dbReference>
<sequence length="410" mass="43577">MVTRARGLLDRSRVLLDRSRVAAAQFLAAPPRHAPSAPPAEQPVVEQRPAVEAPDAGALAGVCSNVALRDLNLLDQLLAQLETMEAGEENSDRLAELYRLDHLATRLRRNAENLRVLAGRDADDTAAGISSVLDVMRAAMSSIDHYSRITIGRVVSLGVVGFAAEDVSRILAELFDNAANQSSPSSPVSVSAHLTEQGSVLIRIEDEGIGMPPDRLAVLNERLAAGAVLDDDSVRHMGLAVVGRLADRHEITVKLDRRTPHGTVATVLLPVPVVSELAEKQWSGSQTVVLPQTRITNGAPVGTPVATPSGLPRRRPATTEPAPEPERKPSPRPRTAFQPPADGGTTASGLPRRVSRSIRTLPDEPAPPTTPSADAADGHEALLADLDAFSDGERAALDDRHERETGGNTQ</sequence>
<reference evidence="9 10" key="1">
    <citation type="submission" date="2017-07" db="EMBL/GenBank/DDBJ databases">
        <title>Amycolatopsis thailandensis Genome sequencing and assembly.</title>
        <authorList>
            <person name="Kaur N."/>
            <person name="Mayilraj S."/>
        </authorList>
    </citation>
    <scope>NUCLEOTIDE SEQUENCE [LARGE SCALE GENOMIC DNA]</scope>
    <source>
        <strain evidence="9 10">JCM 16380</strain>
    </source>
</reference>
<dbReference type="PANTHER" id="PTHR44936">
    <property type="entry name" value="SENSOR PROTEIN CREC"/>
    <property type="match status" value="1"/>
</dbReference>
<dbReference type="EC" id="2.7.13.3" evidence="2"/>
<dbReference type="InterPro" id="IPR036890">
    <property type="entry name" value="HATPase_C_sf"/>
</dbReference>
<dbReference type="OrthoDB" id="3502710at2"/>
<evidence type="ECO:0000256" key="2">
    <source>
        <dbReference type="ARBA" id="ARBA00012438"/>
    </source>
</evidence>
<comment type="caution">
    <text evidence="9">The sequence shown here is derived from an EMBL/GenBank/DDBJ whole genome shotgun (WGS) entry which is preliminary data.</text>
</comment>
<gene>
    <name evidence="9" type="ORF">CFP71_35450</name>
</gene>
<dbReference type="GO" id="GO:0005524">
    <property type="term" value="F:ATP binding"/>
    <property type="evidence" value="ECO:0007669"/>
    <property type="project" value="UniProtKB-KW"/>
</dbReference>
<name>A0A229RL75_9PSEU</name>
<comment type="catalytic activity">
    <reaction evidence="1">
        <text>ATP + protein L-histidine = ADP + protein N-phospho-L-histidine.</text>
        <dbReference type="EC" id="2.7.13.3"/>
    </reaction>
</comment>
<feature type="domain" description="Histidine kinase" evidence="8">
    <location>
        <begin position="167"/>
        <end position="273"/>
    </location>
</feature>
<keyword evidence="9" id="KW-0547">Nucleotide-binding</keyword>
<dbReference type="RefSeq" id="WP_093938314.1">
    <property type="nucleotide sequence ID" value="NZ_NMQT01000137.1"/>
</dbReference>
<evidence type="ECO:0000256" key="6">
    <source>
        <dbReference type="ARBA" id="ARBA00023012"/>
    </source>
</evidence>
<evidence type="ECO:0000256" key="1">
    <source>
        <dbReference type="ARBA" id="ARBA00000085"/>
    </source>
</evidence>
<keyword evidence="3" id="KW-0597">Phosphoprotein</keyword>
<accession>A0A229RL75</accession>
<evidence type="ECO:0000313" key="10">
    <source>
        <dbReference type="Proteomes" id="UP000215223"/>
    </source>
</evidence>
<evidence type="ECO:0000256" key="5">
    <source>
        <dbReference type="ARBA" id="ARBA00022777"/>
    </source>
</evidence>
<dbReference type="InterPro" id="IPR003594">
    <property type="entry name" value="HATPase_dom"/>
</dbReference>
<evidence type="ECO:0000313" key="9">
    <source>
        <dbReference type="EMBL" id="OXM47410.1"/>
    </source>
</evidence>
<keyword evidence="9" id="KW-0067">ATP-binding</keyword>
<feature type="region of interest" description="Disordered" evidence="7">
    <location>
        <begin position="293"/>
        <end position="379"/>
    </location>
</feature>
<keyword evidence="6" id="KW-0902">Two-component regulatory system</keyword>
<feature type="region of interest" description="Disordered" evidence="7">
    <location>
        <begin position="391"/>
        <end position="410"/>
    </location>
</feature>
<keyword evidence="4" id="KW-0808">Transferase</keyword>
<dbReference type="InterPro" id="IPR050980">
    <property type="entry name" value="2C_sensor_his_kinase"/>
</dbReference>
<keyword evidence="5" id="KW-0418">Kinase</keyword>
<dbReference type="SMART" id="SM00387">
    <property type="entry name" value="HATPase_c"/>
    <property type="match status" value="1"/>
</dbReference>
<evidence type="ECO:0000256" key="7">
    <source>
        <dbReference type="SAM" id="MobiDB-lite"/>
    </source>
</evidence>
<organism evidence="9 10">
    <name type="scientific">Amycolatopsis thailandensis</name>
    <dbReference type="NCBI Taxonomy" id="589330"/>
    <lineage>
        <taxon>Bacteria</taxon>
        <taxon>Bacillati</taxon>
        <taxon>Actinomycetota</taxon>
        <taxon>Actinomycetes</taxon>
        <taxon>Pseudonocardiales</taxon>
        <taxon>Pseudonocardiaceae</taxon>
        <taxon>Amycolatopsis</taxon>
    </lineage>
</organism>
<proteinExistence type="predicted"/>
<evidence type="ECO:0000256" key="4">
    <source>
        <dbReference type="ARBA" id="ARBA00022679"/>
    </source>
</evidence>
<dbReference type="Proteomes" id="UP000215223">
    <property type="component" value="Unassembled WGS sequence"/>
</dbReference>
<dbReference type="EMBL" id="NMQT01000137">
    <property type="protein sequence ID" value="OXM47410.1"/>
    <property type="molecule type" value="Genomic_DNA"/>
</dbReference>
<keyword evidence="10" id="KW-1185">Reference proteome</keyword>
<dbReference type="Gene3D" id="3.30.565.10">
    <property type="entry name" value="Histidine kinase-like ATPase, C-terminal domain"/>
    <property type="match status" value="1"/>
</dbReference>
<dbReference type="InterPro" id="IPR005467">
    <property type="entry name" value="His_kinase_dom"/>
</dbReference>
<protein>
    <recommendedName>
        <fullName evidence="2">histidine kinase</fullName>
        <ecNumber evidence="2">2.7.13.3</ecNumber>
    </recommendedName>
</protein>
<evidence type="ECO:0000256" key="3">
    <source>
        <dbReference type="ARBA" id="ARBA00022553"/>
    </source>
</evidence>